<dbReference type="GO" id="GO:0003684">
    <property type="term" value="F:damaged DNA binding"/>
    <property type="evidence" value="ECO:0007669"/>
    <property type="project" value="InterPro"/>
</dbReference>
<feature type="compositionally biased region" description="Basic and acidic residues" evidence="11">
    <location>
        <begin position="27"/>
        <end position="36"/>
    </location>
</feature>
<reference evidence="14" key="2">
    <citation type="submission" date="2020-04" db="EMBL/GenBank/DDBJ databases">
        <authorList>
            <consortium name="NCBI Genome Project"/>
        </authorList>
    </citation>
    <scope>NUCLEOTIDE SEQUENCE</scope>
    <source>
        <strain evidence="14">CBS 342.82</strain>
    </source>
</reference>
<evidence type="ECO:0000256" key="7">
    <source>
        <dbReference type="ARBA" id="ARBA00023125"/>
    </source>
</evidence>
<proteinExistence type="inferred from homology"/>
<keyword evidence="6" id="KW-0862">Zinc</keyword>
<feature type="region of interest" description="Disordered" evidence="11">
    <location>
        <begin position="1"/>
        <end position="106"/>
    </location>
</feature>
<dbReference type="SUPFAM" id="SSF46955">
    <property type="entry name" value="Putative DNA-binding domain"/>
    <property type="match status" value="1"/>
</dbReference>
<dbReference type="Gene3D" id="3.90.530.10">
    <property type="entry name" value="XPA C-terminal domain"/>
    <property type="match status" value="1"/>
</dbReference>
<dbReference type="GO" id="GO:0000110">
    <property type="term" value="C:nucleotide-excision repair factor 1 complex"/>
    <property type="evidence" value="ECO:0007669"/>
    <property type="project" value="TreeGrafter"/>
</dbReference>
<feature type="domain" description="XPA C-terminal" evidence="12">
    <location>
        <begin position="226"/>
        <end position="276"/>
    </location>
</feature>
<dbReference type="GO" id="GO:1901255">
    <property type="term" value="P:nucleotide-excision repair involved in interstrand cross-link repair"/>
    <property type="evidence" value="ECO:0007669"/>
    <property type="project" value="TreeGrafter"/>
</dbReference>
<evidence type="ECO:0000256" key="11">
    <source>
        <dbReference type="SAM" id="MobiDB-lite"/>
    </source>
</evidence>
<dbReference type="FunFam" id="3.90.530.10:FF:000003">
    <property type="entry name" value="Dna repair rad14 protein"/>
    <property type="match status" value="1"/>
</dbReference>
<keyword evidence="5" id="KW-0863">Zinc-finger</keyword>
<feature type="region of interest" description="Disordered" evidence="11">
    <location>
        <begin position="131"/>
        <end position="161"/>
    </location>
</feature>
<keyword evidence="3" id="KW-0479">Metal-binding</keyword>
<evidence type="ECO:0000256" key="10">
    <source>
        <dbReference type="ARBA" id="ARBA00072989"/>
    </source>
</evidence>
<dbReference type="InterPro" id="IPR009061">
    <property type="entry name" value="DNA-bd_dom_put_sf"/>
</dbReference>
<dbReference type="OrthoDB" id="5368863at2759"/>
<dbReference type="GeneID" id="54357280"/>
<evidence type="ECO:0000259" key="12">
    <source>
        <dbReference type="Pfam" id="PF05181"/>
    </source>
</evidence>
<name>A0A6J3M906_9PEZI</name>
<evidence type="ECO:0000256" key="5">
    <source>
        <dbReference type="ARBA" id="ARBA00022771"/>
    </source>
</evidence>
<keyword evidence="8" id="KW-0234">DNA repair</keyword>
<protein>
    <recommendedName>
        <fullName evidence="10">DNA repair protein RAD14</fullName>
    </recommendedName>
</protein>
<dbReference type="RefSeq" id="XP_033461567.1">
    <property type="nucleotide sequence ID" value="XM_033599481.1"/>
</dbReference>
<accession>A0A6J3M906</accession>
<reference evidence="14" key="3">
    <citation type="submission" date="2025-08" db="UniProtKB">
        <authorList>
            <consortium name="RefSeq"/>
        </authorList>
    </citation>
    <scope>IDENTIFICATION</scope>
    <source>
        <strain evidence="14">CBS 342.82</strain>
    </source>
</reference>
<dbReference type="GO" id="GO:0006284">
    <property type="term" value="P:base-excision repair"/>
    <property type="evidence" value="ECO:0007669"/>
    <property type="project" value="TreeGrafter"/>
</dbReference>
<evidence type="ECO:0000313" key="13">
    <source>
        <dbReference type="Proteomes" id="UP000504637"/>
    </source>
</evidence>
<keyword evidence="9" id="KW-0539">Nucleus</keyword>
<evidence type="ECO:0000256" key="1">
    <source>
        <dbReference type="ARBA" id="ARBA00004123"/>
    </source>
</evidence>
<dbReference type="PANTHER" id="PTHR10142:SF0">
    <property type="entry name" value="DNA REPAIR PROTEIN COMPLEMENTING XP-A CELLS"/>
    <property type="match status" value="1"/>
</dbReference>
<evidence type="ECO:0000256" key="8">
    <source>
        <dbReference type="ARBA" id="ARBA00023204"/>
    </source>
</evidence>
<dbReference type="CDD" id="cd21077">
    <property type="entry name" value="DBD_Rad14"/>
    <property type="match status" value="1"/>
</dbReference>
<organism evidence="14">
    <name type="scientific">Dissoconium aciculare CBS 342.82</name>
    <dbReference type="NCBI Taxonomy" id="1314786"/>
    <lineage>
        <taxon>Eukaryota</taxon>
        <taxon>Fungi</taxon>
        <taxon>Dikarya</taxon>
        <taxon>Ascomycota</taxon>
        <taxon>Pezizomycotina</taxon>
        <taxon>Dothideomycetes</taxon>
        <taxon>Dothideomycetidae</taxon>
        <taxon>Mycosphaerellales</taxon>
        <taxon>Dissoconiaceae</taxon>
        <taxon>Dissoconium</taxon>
    </lineage>
</organism>
<dbReference type="GO" id="GO:0000715">
    <property type="term" value="P:nucleotide-excision repair, DNA damage recognition"/>
    <property type="evidence" value="ECO:0007669"/>
    <property type="project" value="TreeGrafter"/>
</dbReference>
<keyword evidence="13" id="KW-1185">Reference proteome</keyword>
<feature type="compositionally biased region" description="Basic and acidic residues" evidence="11">
    <location>
        <begin position="139"/>
        <end position="161"/>
    </location>
</feature>
<dbReference type="InterPro" id="IPR000465">
    <property type="entry name" value="XPA/RAD14"/>
</dbReference>
<dbReference type="GO" id="GO:0070914">
    <property type="term" value="P:UV-damage excision repair"/>
    <property type="evidence" value="ECO:0007669"/>
    <property type="project" value="TreeGrafter"/>
</dbReference>
<evidence type="ECO:0000256" key="4">
    <source>
        <dbReference type="ARBA" id="ARBA00022763"/>
    </source>
</evidence>
<keyword evidence="7" id="KW-0238">DNA-binding</keyword>
<dbReference type="NCBIfam" id="TIGR00598">
    <property type="entry name" value="rad14"/>
    <property type="match status" value="1"/>
</dbReference>
<evidence type="ECO:0000256" key="3">
    <source>
        <dbReference type="ARBA" id="ARBA00022723"/>
    </source>
</evidence>
<dbReference type="Proteomes" id="UP000504637">
    <property type="component" value="Unplaced"/>
</dbReference>
<evidence type="ECO:0000256" key="9">
    <source>
        <dbReference type="ARBA" id="ARBA00023242"/>
    </source>
</evidence>
<gene>
    <name evidence="14" type="ORF">K489DRAFT_184273</name>
</gene>
<evidence type="ECO:0000256" key="6">
    <source>
        <dbReference type="ARBA" id="ARBA00022833"/>
    </source>
</evidence>
<sequence>MVASGDAPATPPRSGTARATVPITPEQVRRMEESRLRAKALQLQRTSNARKDSSSDRSQPASSYLSAGQKRPHNAITRDLPATSRDARNMAAASTTNGGNGLSAAPDSGIRAARKFQKYVEYDFSKMTDTKGGFMTQEDDPHNKKLHAPEEEGGKPAHMSLREWEQVQLRRKLRDQRAGPYEPALSVLERAAKKCRECGTLEIDWLWDDALRCQVCNSCKDKFPDKYSLLTKTEAREDYLLTDPELKDEALLPHIEKPNPHKSTWNNMMLYLRYQVEEYAFSDQKWGSPEALDAEFERRTKETKERKEKKFRTKLNELKKRTRVEAYKRARGGGGGDFGDVIGQGRHEHEWGRAVEDPETGMTKRSCLECGMEVEEMNF</sequence>
<dbReference type="InterPro" id="IPR037129">
    <property type="entry name" value="XPA_sf"/>
</dbReference>
<keyword evidence="4" id="KW-0227">DNA damage</keyword>
<reference evidence="14" key="1">
    <citation type="submission" date="2020-01" db="EMBL/GenBank/DDBJ databases">
        <authorList>
            <consortium name="DOE Joint Genome Institute"/>
            <person name="Haridas S."/>
            <person name="Albert R."/>
            <person name="Binder M."/>
            <person name="Bloem J."/>
            <person name="Labutti K."/>
            <person name="Salamov A."/>
            <person name="Andreopoulos B."/>
            <person name="Baker S.E."/>
            <person name="Barry K."/>
            <person name="Bills G."/>
            <person name="Bluhm B.H."/>
            <person name="Cannon C."/>
            <person name="Castanera R."/>
            <person name="Culley D.E."/>
            <person name="Daum C."/>
            <person name="Ezra D."/>
            <person name="Gonzalez J.B."/>
            <person name="Henrissat B."/>
            <person name="Kuo A."/>
            <person name="Liang C."/>
            <person name="Lipzen A."/>
            <person name="Lutzoni F."/>
            <person name="Magnuson J."/>
            <person name="Mondo S."/>
            <person name="Nolan M."/>
            <person name="Ohm R."/>
            <person name="Pangilinan J."/>
            <person name="Park H.-J."/>
            <person name="Ramirez L."/>
            <person name="Alfaro M."/>
            <person name="Sun H."/>
            <person name="Tritt A."/>
            <person name="Yoshinaga Y."/>
            <person name="Zwiers L.-H."/>
            <person name="Turgeon B.G."/>
            <person name="Goodwin S.B."/>
            <person name="Spatafora J.W."/>
            <person name="Crous P.W."/>
            <person name="Grigoriev I.V."/>
        </authorList>
    </citation>
    <scope>NUCLEOTIDE SEQUENCE</scope>
    <source>
        <strain evidence="14">CBS 342.82</strain>
    </source>
</reference>
<evidence type="ECO:0000256" key="2">
    <source>
        <dbReference type="ARBA" id="ARBA00005548"/>
    </source>
</evidence>
<dbReference type="AlphaFoldDB" id="A0A6J3M906"/>
<dbReference type="PANTHER" id="PTHR10142">
    <property type="entry name" value="DNA REPAIR PROTEIN COMPLEMENTING XP-A CELLS"/>
    <property type="match status" value="1"/>
</dbReference>
<dbReference type="GO" id="GO:0008270">
    <property type="term" value="F:zinc ion binding"/>
    <property type="evidence" value="ECO:0007669"/>
    <property type="project" value="UniProtKB-KW"/>
</dbReference>
<evidence type="ECO:0000313" key="14">
    <source>
        <dbReference type="RefSeq" id="XP_033461567.1"/>
    </source>
</evidence>
<dbReference type="Pfam" id="PF05181">
    <property type="entry name" value="XPA_C"/>
    <property type="match status" value="1"/>
</dbReference>
<comment type="similarity">
    <text evidence="2">Belongs to the XPA family.</text>
</comment>
<dbReference type="InterPro" id="IPR022656">
    <property type="entry name" value="XPA_C"/>
</dbReference>
<comment type="subcellular location">
    <subcellularLocation>
        <location evidence="1">Nucleus</location>
    </subcellularLocation>
</comment>